<feature type="domain" description="C2H2-type" evidence="31">
    <location>
        <begin position="1097"/>
        <end position="1124"/>
    </location>
</feature>
<keyword evidence="16" id="KW-0007">Acetylation</keyword>
<keyword evidence="14" id="KW-0378">Hydrolase</keyword>
<comment type="catalytic activity">
    <reaction evidence="28">
        <text>a 5'-end (N(7)-methyl 5'-triphosphoguanosine)-ribonucleoside in mRNA + H2O = N(7)-methyl-GMP + a 5'-end diphospho-ribonucleoside in mRNA + 2 H(+)</text>
        <dbReference type="Rhea" id="RHEA:65388"/>
        <dbReference type="Rhea" id="RHEA-COMP:17165"/>
        <dbReference type="Rhea" id="RHEA-COMP:17167"/>
        <dbReference type="ChEBI" id="CHEBI:15377"/>
        <dbReference type="ChEBI" id="CHEBI:15378"/>
        <dbReference type="ChEBI" id="CHEBI:58285"/>
        <dbReference type="ChEBI" id="CHEBI:156461"/>
        <dbReference type="ChEBI" id="CHEBI:167616"/>
        <dbReference type="EC" id="3.6.1.59"/>
    </reaction>
</comment>
<evidence type="ECO:0000256" key="18">
    <source>
        <dbReference type="ARBA" id="ARBA00023125"/>
    </source>
</evidence>
<comment type="similarity">
    <text evidence="3">Belongs to the krueppel C2H2-type zinc-finger protein family.</text>
</comment>
<dbReference type="FunFam" id="3.30.160.60:FF:000100">
    <property type="entry name" value="Zinc finger 45-like"/>
    <property type="match status" value="1"/>
</dbReference>
<evidence type="ECO:0000256" key="13">
    <source>
        <dbReference type="ARBA" id="ARBA00022771"/>
    </source>
</evidence>
<evidence type="ECO:0000256" key="8">
    <source>
        <dbReference type="ARBA" id="ARBA00022490"/>
    </source>
</evidence>
<dbReference type="Gene3D" id="3.30.428.10">
    <property type="entry name" value="HIT-like"/>
    <property type="match status" value="1"/>
</dbReference>
<evidence type="ECO:0000259" key="32">
    <source>
        <dbReference type="PROSITE" id="PS51915"/>
    </source>
</evidence>
<dbReference type="Gene3D" id="3.40.1800.20">
    <property type="match status" value="1"/>
</dbReference>
<dbReference type="SUPFAM" id="SSF54197">
    <property type="entry name" value="HIT-like"/>
    <property type="match status" value="1"/>
</dbReference>
<dbReference type="GO" id="GO:0006397">
    <property type="term" value="P:mRNA processing"/>
    <property type="evidence" value="ECO:0007669"/>
    <property type="project" value="UniProtKB-KW"/>
</dbReference>
<evidence type="ECO:0000256" key="26">
    <source>
        <dbReference type="ARBA" id="ARBA00030830"/>
    </source>
</evidence>
<keyword evidence="15 30" id="KW-0862">Zinc</keyword>
<feature type="domain" description="ZAD" evidence="32">
    <location>
        <begin position="13"/>
        <end position="83"/>
    </location>
</feature>
<evidence type="ECO:0000256" key="1">
    <source>
        <dbReference type="ARBA" id="ARBA00004123"/>
    </source>
</evidence>
<dbReference type="PROSITE" id="PS51915">
    <property type="entry name" value="ZAD"/>
    <property type="match status" value="1"/>
</dbReference>
<evidence type="ECO:0000256" key="23">
    <source>
        <dbReference type="ARBA" id="ARBA00030042"/>
    </source>
</evidence>
<dbReference type="Pfam" id="PF05652">
    <property type="entry name" value="DcpS"/>
    <property type="match status" value="1"/>
</dbReference>
<dbReference type="InterPro" id="IPR036236">
    <property type="entry name" value="Znf_C2H2_sf"/>
</dbReference>
<dbReference type="Pfam" id="PF07776">
    <property type="entry name" value="zf-AD"/>
    <property type="match status" value="1"/>
</dbReference>
<feature type="domain" description="C2H2-type" evidence="31">
    <location>
        <begin position="180"/>
        <end position="207"/>
    </location>
</feature>
<feature type="binding site" evidence="30">
    <location>
        <position position="18"/>
    </location>
    <ligand>
        <name>Zn(2+)</name>
        <dbReference type="ChEBI" id="CHEBI:29105"/>
    </ligand>
</feature>
<evidence type="ECO:0000256" key="3">
    <source>
        <dbReference type="ARBA" id="ARBA00006991"/>
    </source>
</evidence>
<dbReference type="FunFam" id="3.30.160.60:FF:001442">
    <property type="entry name" value="zinc finger protein 696"/>
    <property type="match status" value="1"/>
</dbReference>
<evidence type="ECO:0000256" key="6">
    <source>
        <dbReference type="ARBA" id="ARBA00012520"/>
    </source>
</evidence>
<dbReference type="InterPro" id="IPR036265">
    <property type="entry name" value="HIT-like_sf"/>
</dbReference>
<dbReference type="GO" id="GO:0000340">
    <property type="term" value="F:RNA 7-methylguanosine cap binding"/>
    <property type="evidence" value="ECO:0007669"/>
    <property type="project" value="UniProtKB-ARBA"/>
</dbReference>
<dbReference type="FunFam" id="3.30.160.60:FF:000557">
    <property type="entry name" value="zinc finger and SCAN domain-containing protein 29"/>
    <property type="match status" value="1"/>
</dbReference>
<dbReference type="PROSITE" id="PS00028">
    <property type="entry name" value="ZINC_FINGER_C2H2_1"/>
    <property type="match status" value="12"/>
</dbReference>
<keyword evidence="17" id="KW-0805">Transcription regulation</keyword>
<evidence type="ECO:0000256" key="19">
    <source>
        <dbReference type="ARBA" id="ARBA00023163"/>
    </source>
</evidence>
<evidence type="ECO:0000256" key="4">
    <source>
        <dbReference type="ARBA" id="ARBA00010208"/>
    </source>
</evidence>
<dbReference type="Pfam" id="PF11969">
    <property type="entry name" value="DcpS_C"/>
    <property type="match status" value="1"/>
</dbReference>
<dbReference type="InterPro" id="IPR050331">
    <property type="entry name" value="Zinc_finger"/>
</dbReference>
<evidence type="ECO:0000256" key="7">
    <source>
        <dbReference type="ARBA" id="ARBA00015636"/>
    </source>
</evidence>
<dbReference type="InterPro" id="IPR012934">
    <property type="entry name" value="Znf_AD"/>
</dbReference>
<dbReference type="FunFam" id="3.30.160.60:FF:000446">
    <property type="entry name" value="Zinc finger protein"/>
    <property type="match status" value="1"/>
</dbReference>
<feature type="domain" description="C2H2-type" evidence="31">
    <location>
        <begin position="1042"/>
        <end position="1069"/>
    </location>
</feature>
<evidence type="ECO:0000256" key="5">
    <source>
        <dbReference type="ARBA" id="ARBA00011140"/>
    </source>
</evidence>
<dbReference type="InterPro" id="IPR019193">
    <property type="entry name" value="UBQ-conj_enz_E2-bd_prot"/>
</dbReference>
<dbReference type="GO" id="GO:0005737">
    <property type="term" value="C:cytoplasm"/>
    <property type="evidence" value="ECO:0007669"/>
    <property type="project" value="UniProtKB-SubCell"/>
</dbReference>
<keyword evidence="19" id="KW-0804">Transcription</keyword>
<evidence type="ECO:0000256" key="27">
    <source>
        <dbReference type="ARBA" id="ARBA00032946"/>
    </source>
</evidence>
<evidence type="ECO:0000256" key="10">
    <source>
        <dbReference type="ARBA" id="ARBA00022664"/>
    </source>
</evidence>
<dbReference type="InterPro" id="IPR011145">
    <property type="entry name" value="Scavenger_mRNA_decap_enz_N"/>
</dbReference>
<evidence type="ECO:0000256" key="24">
    <source>
        <dbReference type="ARBA" id="ARBA00030609"/>
    </source>
</evidence>
<evidence type="ECO:0000256" key="2">
    <source>
        <dbReference type="ARBA" id="ARBA00004496"/>
    </source>
</evidence>
<feature type="domain" description="C2H2-type" evidence="31">
    <location>
        <begin position="208"/>
        <end position="235"/>
    </location>
</feature>
<keyword evidence="18" id="KW-0238">DNA-binding</keyword>
<evidence type="ECO:0000256" key="28">
    <source>
        <dbReference type="ARBA" id="ARBA00048222"/>
    </source>
</evidence>
<evidence type="ECO:0000256" key="14">
    <source>
        <dbReference type="ARBA" id="ARBA00022801"/>
    </source>
</evidence>
<keyword evidence="11 30" id="KW-0479">Metal-binding</keyword>
<dbReference type="InterPro" id="IPR008594">
    <property type="entry name" value="DcpS/DCS2"/>
</dbReference>
<name>A0A482VBJ1_ASBVE</name>
<dbReference type="GO" id="GO:0008380">
    <property type="term" value="P:RNA splicing"/>
    <property type="evidence" value="ECO:0007669"/>
    <property type="project" value="UniProtKB-KW"/>
</dbReference>
<reference evidence="33 34" key="1">
    <citation type="submission" date="2017-03" db="EMBL/GenBank/DDBJ databases">
        <title>Genome of the blue death feigning beetle - Asbolus verrucosus.</title>
        <authorList>
            <person name="Rider S.D."/>
        </authorList>
    </citation>
    <scope>NUCLEOTIDE SEQUENCE [LARGE SCALE GENOMIC DNA]</scope>
    <source>
        <strain evidence="33">Butters</strain>
        <tissue evidence="33">Head and leg muscle</tissue>
    </source>
</reference>
<dbReference type="SMART" id="SM00868">
    <property type="entry name" value="zf-AD"/>
    <property type="match status" value="1"/>
</dbReference>
<feature type="binding site" evidence="30">
    <location>
        <position position="15"/>
    </location>
    <ligand>
        <name>Zn(2+)</name>
        <dbReference type="ChEBI" id="CHEBI:29105"/>
    </ligand>
</feature>
<dbReference type="SUPFAM" id="SSF57667">
    <property type="entry name" value="beta-beta-alpha zinc fingers"/>
    <property type="match status" value="7"/>
</dbReference>
<keyword evidence="9" id="KW-0597">Phosphoprotein</keyword>
<evidence type="ECO:0000256" key="29">
    <source>
        <dbReference type="PROSITE-ProRule" id="PRU00042"/>
    </source>
</evidence>
<dbReference type="Gene3D" id="3.30.200.40">
    <property type="entry name" value="Scavenger mRNA decapping enzyme, N-terminal domain"/>
    <property type="match status" value="1"/>
</dbReference>
<dbReference type="GO" id="GO:1990837">
    <property type="term" value="F:sequence-specific double-stranded DNA binding"/>
    <property type="evidence" value="ECO:0007669"/>
    <property type="project" value="UniProtKB-ARBA"/>
</dbReference>
<keyword evidence="21" id="KW-0539">Nucleus</keyword>
<evidence type="ECO:0000256" key="25">
    <source>
        <dbReference type="ARBA" id="ARBA00030789"/>
    </source>
</evidence>
<dbReference type="SUPFAM" id="SSF57716">
    <property type="entry name" value="Glucocorticoid receptor-like (DNA-binding domain)"/>
    <property type="match status" value="1"/>
</dbReference>
<dbReference type="SUPFAM" id="SSF102860">
    <property type="entry name" value="mRNA decapping enzyme DcpS N-terminal domain"/>
    <property type="match status" value="1"/>
</dbReference>
<dbReference type="InterPro" id="IPR013087">
    <property type="entry name" value="Znf_C2H2_type"/>
</dbReference>
<dbReference type="GO" id="GO:0008270">
    <property type="term" value="F:zinc ion binding"/>
    <property type="evidence" value="ECO:0007669"/>
    <property type="project" value="UniProtKB-UniRule"/>
</dbReference>
<gene>
    <name evidence="33" type="ORF">BDFB_004363</name>
</gene>
<dbReference type="FunFam" id="3.30.160.60:FF:001016">
    <property type="entry name" value="zinc finger protein 850-like"/>
    <property type="match status" value="1"/>
</dbReference>
<evidence type="ECO:0000256" key="12">
    <source>
        <dbReference type="ARBA" id="ARBA00022737"/>
    </source>
</evidence>
<keyword evidence="10" id="KW-0507">mRNA processing</keyword>
<evidence type="ECO:0000256" key="11">
    <source>
        <dbReference type="ARBA" id="ARBA00022723"/>
    </source>
</evidence>
<dbReference type="EMBL" id="QDEB01117144">
    <property type="protein sequence ID" value="RZB40637.1"/>
    <property type="molecule type" value="Genomic_DNA"/>
</dbReference>
<feature type="domain" description="C2H2-type" evidence="31">
    <location>
        <begin position="1126"/>
        <end position="1153"/>
    </location>
</feature>
<comment type="caution">
    <text evidence="33">The sequence shown here is derived from an EMBL/GenBank/DDBJ whole genome shotgun (WGS) entry which is preliminary data.</text>
</comment>
<dbReference type="FunFam" id="3.30.160.60:FF:000303">
    <property type="entry name" value="Zinc finger protein 41"/>
    <property type="match status" value="1"/>
</dbReference>
<sequence length="1216" mass="139063">MEDNNIAPNNFSNVCRTCLMENCEMKDIFGSSIDKLLKECTSLELNSGDGLPELICEKCINRVNDAYSFKLLCKSSDETLKTFFKKSHSSKDAEEPLTLLNDYDCTNDTGAINEGDIDDSKDEADDNIKIQDSQKSGHEKAKEAAKESEGLQCKLCGQILNNNNEEKDHMETCHPSEDQHICGKCKKEYSDIKLLKRHLRVHKLKKKHLCPTCGKGFYGVTDLTIHTRVHTGEKPLTCTVCSKAFADPRGLSSHMKTHTGLKPYSCNTCGKSFAHSFVLSTHMRTHTAERPYVCSSCGKTFVYSHNLAIHMRSHTGERPYQCQQCYKTFSSSSTLTAHIMIHTGEKRFVCTVCGKKVARSGDLQIHMRTHTGERPYACNLCTKRYRIDEVEDCSPTKKPKFEEKCRDAVHETLIDLSTFKLEKILHNNTNRKTVCLKGKFDSKNGDALVLLEKTAFAEENLTENSEYFTKNSLLEKVFHNDIYGNYNYFPQINLNSVKATIIHPATEKHFLKYSAQDCHIVDETPGLYKDIILPHVTSEQFNLNWLYNILDHQSESDRIVFEDPDPETGFILLPDLKWNGEVDTLYLLAIARKRDIKSLRDLTDKHLPLLKNIKKKGIESIKSKYGLDGSQLRIYLHYQPSFYHLHVHFTYLKHEAPGILAERAHLLSNVISNIELLPDYYQKVTLPIKIVLNADNFQIIANEETSTVSCKNLNIVLNSLSSLNITQTYISFRFATVNSFNDWGSFKTELLKTSQIASSLTSESPFLNQSVAYSIQCKNCLQDLSDTLSFNRVLPLPSENSEPSDWFCHAHDGSAVVNLNPKESDIFYTQCYCHLNKHSTKNTLESDKVIVCKRCLCWLGLKKNPDTNKFWFNTVRFKDKNNVHTTCALEDVFRVLREILNSILFSTAKIILSCHSSKNQVDYILLWILEKQLSVQIHSGDNQDCKVAKVLFKYESNSSEIVKKWEADSSVTNVDVSKPMTVAVLKHLYKFNKIFPEEFSESNNFYISYLMIANEETKEDSEEINDDLISFLDKPLPPPLPYRCQNCDQSFSEENDLKIHQSVHSDKLYIYVNTPERGRFCVQYATKRSPIQADKPYVCKQCFSSFENKSALLLHYKQHGGAKIKNICRVCGKRLATHASLQEHLNTHAEEKPHECGICFRKFIHKSSLNKHSKIHEKGFHDENNTFINCSQFEQPSEDPLDLDADNNLYTENTFL</sequence>
<dbReference type="FunFam" id="3.30.200.40:FF:000001">
    <property type="entry name" value="m7GpppX diphosphatase"/>
    <property type="match status" value="1"/>
</dbReference>
<organism evidence="33 34">
    <name type="scientific">Asbolus verrucosus</name>
    <name type="common">Desert ironclad beetle</name>
    <dbReference type="NCBI Taxonomy" id="1661398"/>
    <lineage>
        <taxon>Eukaryota</taxon>
        <taxon>Metazoa</taxon>
        <taxon>Ecdysozoa</taxon>
        <taxon>Arthropoda</taxon>
        <taxon>Hexapoda</taxon>
        <taxon>Insecta</taxon>
        <taxon>Pterygota</taxon>
        <taxon>Neoptera</taxon>
        <taxon>Endopterygota</taxon>
        <taxon>Coleoptera</taxon>
        <taxon>Polyphaga</taxon>
        <taxon>Cucujiformia</taxon>
        <taxon>Tenebrionidae</taxon>
        <taxon>Pimeliinae</taxon>
        <taxon>Asbolus</taxon>
    </lineage>
</organism>
<dbReference type="PROSITE" id="PS50157">
    <property type="entry name" value="ZINC_FINGER_C2H2_2"/>
    <property type="match status" value="11"/>
</dbReference>
<dbReference type="Proteomes" id="UP000292052">
    <property type="component" value="Unassembled WGS sequence"/>
</dbReference>
<dbReference type="PANTHER" id="PTHR16515">
    <property type="entry name" value="PR DOMAIN ZINC FINGER PROTEIN"/>
    <property type="match status" value="1"/>
</dbReference>
<keyword evidence="13 29" id="KW-0863">Zinc-finger</keyword>
<evidence type="ECO:0000256" key="15">
    <source>
        <dbReference type="ARBA" id="ARBA00022833"/>
    </source>
</evidence>
<feature type="binding site" evidence="30">
    <location>
        <position position="59"/>
    </location>
    <ligand>
        <name>Zn(2+)</name>
        <dbReference type="ChEBI" id="CHEBI:29105"/>
    </ligand>
</feature>
<feature type="domain" description="C2H2-type" evidence="31">
    <location>
        <begin position="320"/>
        <end position="347"/>
    </location>
</feature>
<evidence type="ECO:0000256" key="30">
    <source>
        <dbReference type="PROSITE-ProRule" id="PRU01263"/>
    </source>
</evidence>
<proteinExistence type="inferred from homology"/>
<keyword evidence="34" id="KW-1185">Reference proteome</keyword>
<keyword evidence="20" id="KW-0508">mRNA splicing</keyword>
<dbReference type="FunFam" id="3.30.428.10:FF:000006">
    <property type="entry name" value="m7GpppX diphosphatase"/>
    <property type="match status" value="1"/>
</dbReference>
<dbReference type="EC" id="3.6.1.59" evidence="6"/>
<dbReference type="Pfam" id="PF09814">
    <property type="entry name" value="HECT_2"/>
    <property type="match status" value="1"/>
</dbReference>
<feature type="domain" description="C2H2-type" evidence="31">
    <location>
        <begin position="264"/>
        <end position="291"/>
    </location>
</feature>
<dbReference type="GO" id="GO:0140932">
    <property type="term" value="F:5'-(N(7)-methyl 5'-triphosphoguanosine)-[mRNA] diphosphatase activity"/>
    <property type="evidence" value="ECO:0007669"/>
    <property type="project" value="UniProtKB-EC"/>
</dbReference>
<evidence type="ECO:0000256" key="22">
    <source>
        <dbReference type="ARBA" id="ARBA00029885"/>
    </source>
</evidence>
<evidence type="ECO:0000259" key="31">
    <source>
        <dbReference type="PROSITE" id="PS50157"/>
    </source>
</evidence>
<evidence type="ECO:0000313" key="34">
    <source>
        <dbReference type="Proteomes" id="UP000292052"/>
    </source>
</evidence>
<dbReference type="PANTHER" id="PTHR16515:SF49">
    <property type="entry name" value="GASTRULA ZINC FINGER PROTEIN XLCGF49.1-LIKE-RELATED"/>
    <property type="match status" value="1"/>
</dbReference>
<dbReference type="AlphaFoldDB" id="A0A482VBJ1"/>
<dbReference type="SMART" id="SM00355">
    <property type="entry name" value="ZnF_C2H2"/>
    <property type="match status" value="12"/>
</dbReference>
<feature type="binding site" evidence="30">
    <location>
        <position position="56"/>
    </location>
    <ligand>
        <name>Zn(2+)</name>
        <dbReference type="ChEBI" id="CHEBI:29105"/>
    </ligand>
</feature>
<keyword evidence="12" id="KW-0677">Repeat</keyword>
<feature type="domain" description="C2H2-type" evidence="31">
    <location>
        <begin position="292"/>
        <end position="319"/>
    </location>
</feature>
<comment type="subunit">
    <text evidence="5">Homodimer. Associates with components of the exosome multienzyme ribonuclease complex, such as EXOSC3 and EXOSC4. Interacts with NDOR1.</text>
</comment>
<accession>A0A482VBJ1</accession>
<evidence type="ECO:0000256" key="9">
    <source>
        <dbReference type="ARBA" id="ARBA00022553"/>
    </source>
</evidence>
<evidence type="ECO:0000313" key="33">
    <source>
        <dbReference type="EMBL" id="RZB40637.1"/>
    </source>
</evidence>
<dbReference type="Pfam" id="PF00096">
    <property type="entry name" value="zf-C2H2"/>
    <property type="match status" value="6"/>
</dbReference>
<comment type="subcellular location">
    <subcellularLocation>
        <location evidence="2">Cytoplasm</location>
    </subcellularLocation>
    <subcellularLocation>
        <location evidence="1">Nucleus</location>
    </subcellularLocation>
</comment>
<feature type="domain" description="C2H2-type" evidence="31">
    <location>
        <begin position="236"/>
        <end position="263"/>
    </location>
</feature>
<dbReference type="FunFam" id="3.30.160.60:FF:001370">
    <property type="entry name" value="Zinc finger protein"/>
    <property type="match status" value="1"/>
</dbReference>
<evidence type="ECO:0000256" key="20">
    <source>
        <dbReference type="ARBA" id="ARBA00023187"/>
    </source>
</evidence>
<evidence type="ECO:0000256" key="17">
    <source>
        <dbReference type="ARBA" id="ARBA00023015"/>
    </source>
</evidence>
<protein>
    <recommendedName>
        <fullName evidence="7">m7GpppX diphosphatase</fullName>
        <ecNumber evidence="6">3.6.1.59</ecNumber>
    </recommendedName>
    <alternativeName>
        <fullName evidence="27">DCS-1</fullName>
    </alternativeName>
    <alternativeName>
        <fullName evidence="24">Decapping scavenger enzyme</fullName>
    </alternativeName>
    <alternativeName>
        <fullName evidence="25">Hint-related 7meGMP-directed hydrolase</fullName>
    </alternativeName>
    <alternativeName>
        <fullName evidence="23">Histidine triad nucleotide-binding protein 5</fullName>
    </alternativeName>
    <alternativeName>
        <fullName evidence="26">Histidine triad protein member 5</fullName>
    </alternativeName>
    <alternativeName>
        <fullName evidence="22">Scavenger mRNA-decapping enzyme DcpS</fullName>
    </alternativeName>
</protein>
<feature type="domain" description="C2H2-type" evidence="31">
    <location>
        <begin position="348"/>
        <end position="375"/>
    </location>
</feature>
<keyword evidence="8" id="KW-0963">Cytoplasm</keyword>
<dbReference type="OrthoDB" id="10264956at2759"/>
<comment type="similarity">
    <text evidence="4">Belongs to the HIT family.</text>
</comment>
<evidence type="ECO:0000256" key="21">
    <source>
        <dbReference type="ARBA" id="ARBA00023242"/>
    </source>
</evidence>
<dbReference type="STRING" id="1661398.A0A482VBJ1"/>
<dbReference type="Gene3D" id="3.30.160.60">
    <property type="entry name" value="Classic Zinc Finger"/>
    <property type="match status" value="11"/>
</dbReference>
<dbReference type="GO" id="GO:0000290">
    <property type="term" value="P:deadenylation-dependent decapping of nuclear-transcribed mRNA"/>
    <property type="evidence" value="ECO:0007669"/>
    <property type="project" value="InterPro"/>
</dbReference>
<feature type="domain" description="C2H2-type" evidence="31">
    <location>
        <begin position="1154"/>
        <end position="1176"/>
    </location>
</feature>
<evidence type="ECO:0000256" key="16">
    <source>
        <dbReference type="ARBA" id="ARBA00022990"/>
    </source>
</evidence>
<dbReference type="GO" id="GO:0005634">
    <property type="term" value="C:nucleus"/>
    <property type="evidence" value="ECO:0007669"/>
    <property type="project" value="UniProtKB-SubCell"/>
</dbReference>